<comment type="caution">
    <text evidence="2">The sequence shown here is derived from an EMBL/GenBank/DDBJ whole genome shotgun (WGS) entry which is preliminary data.</text>
</comment>
<organism evidence="2 3">
    <name type="scientific">Novosphingobium panipatense</name>
    <dbReference type="NCBI Taxonomy" id="428991"/>
    <lineage>
        <taxon>Bacteria</taxon>
        <taxon>Pseudomonadati</taxon>
        <taxon>Pseudomonadota</taxon>
        <taxon>Alphaproteobacteria</taxon>
        <taxon>Sphingomonadales</taxon>
        <taxon>Sphingomonadaceae</taxon>
        <taxon>Novosphingobium</taxon>
    </lineage>
</organism>
<dbReference type="InterPro" id="IPR009875">
    <property type="entry name" value="PilZ_domain"/>
</dbReference>
<proteinExistence type="predicted"/>
<dbReference type="EMBL" id="FXUI01000002">
    <property type="protein sequence ID" value="SMP57906.1"/>
    <property type="molecule type" value="Genomic_DNA"/>
</dbReference>
<evidence type="ECO:0000313" key="3">
    <source>
        <dbReference type="Proteomes" id="UP001157910"/>
    </source>
</evidence>
<sequence length="112" mass="12845">MSAGAQLSVTDKRRATRHTVDYTVLAEHRQLGELELHIVNISGQGFMIQGEPAIERGERLVIRLPVVGRIEAHLIWTHEGRAGFQFERIIRTTDFLKLVETLQPNPRLRPKR</sequence>
<dbReference type="SUPFAM" id="SSF141371">
    <property type="entry name" value="PilZ domain-like"/>
    <property type="match status" value="1"/>
</dbReference>
<keyword evidence="3" id="KW-1185">Reference proteome</keyword>
<feature type="domain" description="PilZ" evidence="1">
    <location>
        <begin position="12"/>
        <end position="90"/>
    </location>
</feature>
<dbReference type="Gene3D" id="2.40.10.220">
    <property type="entry name" value="predicted glycosyltransferase like domains"/>
    <property type="match status" value="1"/>
</dbReference>
<protein>
    <submittedName>
        <fullName evidence="2">PilZ domain-containing protein</fullName>
    </submittedName>
</protein>
<gene>
    <name evidence="2" type="ORF">SAMN06296065_102368</name>
</gene>
<dbReference type="Proteomes" id="UP001157910">
    <property type="component" value="Unassembled WGS sequence"/>
</dbReference>
<accession>A0ABY1Q375</accession>
<evidence type="ECO:0000259" key="1">
    <source>
        <dbReference type="Pfam" id="PF07238"/>
    </source>
</evidence>
<reference evidence="2 3" key="1">
    <citation type="submission" date="2017-05" db="EMBL/GenBank/DDBJ databases">
        <authorList>
            <person name="Varghese N."/>
            <person name="Submissions S."/>
        </authorList>
    </citation>
    <scope>NUCLEOTIDE SEQUENCE [LARGE SCALE GENOMIC DNA]</scope>
    <source>
        <strain evidence="2 3">SM16</strain>
    </source>
</reference>
<evidence type="ECO:0000313" key="2">
    <source>
        <dbReference type="EMBL" id="SMP57906.1"/>
    </source>
</evidence>
<dbReference type="Pfam" id="PF07238">
    <property type="entry name" value="PilZ"/>
    <property type="match status" value="1"/>
</dbReference>
<name>A0ABY1Q375_9SPHN</name>
<dbReference type="RefSeq" id="WP_103729883.1">
    <property type="nucleotide sequence ID" value="NZ_FXUI01000002.1"/>
</dbReference>